<dbReference type="Proteomes" id="UP000051124">
    <property type="component" value="Unassembled WGS sequence"/>
</dbReference>
<feature type="transmembrane region" description="Helical" evidence="2">
    <location>
        <begin position="152"/>
        <end position="175"/>
    </location>
</feature>
<gene>
    <name evidence="3" type="ORF">AMJ40_04175</name>
</gene>
<feature type="transmembrane region" description="Helical" evidence="2">
    <location>
        <begin position="187"/>
        <end position="205"/>
    </location>
</feature>
<protein>
    <submittedName>
        <fullName evidence="3">Uncharacterized protein</fullName>
    </submittedName>
</protein>
<proteinExistence type="predicted"/>
<organism evidence="3 4">
    <name type="scientific">candidate division TA06 bacterium DG_26</name>
    <dbReference type="NCBI Taxonomy" id="1703771"/>
    <lineage>
        <taxon>Bacteria</taxon>
        <taxon>Bacteria division TA06</taxon>
    </lineage>
</organism>
<feature type="transmembrane region" description="Helical" evidence="2">
    <location>
        <begin position="105"/>
        <end position="132"/>
    </location>
</feature>
<evidence type="ECO:0000256" key="2">
    <source>
        <dbReference type="SAM" id="Phobius"/>
    </source>
</evidence>
<evidence type="ECO:0000313" key="4">
    <source>
        <dbReference type="Proteomes" id="UP000051124"/>
    </source>
</evidence>
<reference evidence="3 4" key="1">
    <citation type="journal article" date="2015" name="Microbiome">
        <title>Genomic resolution of linkages in carbon, nitrogen, and sulfur cycling among widespread estuary sediment bacteria.</title>
        <authorList>
            <person name="Baker B.J."/>
            <person name="Lazar C.S."/>
            <person name="Teske A.P."/>
            <person name="Dick G.J."/>
        </authorList>
    </citation>
    <scope>NUCLEOTIDE SEQUENCE [LARGE SCALE GENOMIC DNA]</scope>
    <source>
        <strain evidence="3">DG_26</strain>
    </source>
</reference>
<comment type="caution">
    <text evidence="3">The sequence shown here is derived from an EMBL/GenBank/DDBJ whole genome shotgun (WGS) entry which is preliminary data.</text>
</comment>
<accession>A0A0S7WIK9</accession>
<keyword evidence="2" id="KW-0472">Membrane</keyword>
<feature type="region of interest" description="Disordered" evidence="1">
    <location>
        <begin position="1"/>
        <end position="22"/>
    </location>
</feature>
<sequence>MRTTGLDSVEKPAGHGESTPSRYSTETCKVIIQLLTLLVSVVTILLYSAVAFAQTGNLTEKPSNKAVLHLLLPQMEVFRVNSIHLSVGDDISEGSKRNPGCSPEIVAAEAAGGLMMGLVGTLPGGTMGYYMYRYSIALGLASEPEGVCEAFETYWCGLMVGSAVGYVAGSAIGIWMVGKQEEQKGSLVPTLVGAVGGALPGVLLAQESGNVYPFLILPLVGGVIGYNVSID</sequence>
<evidence type="ECO:0000313" key="3">
    <source>
        <dbReference type="EMBL" id="KPJ49995.1"/>
    </source>
</evidence>
<name>A0A0S7WIK9_UNCT6</name>
<keyword evidence="2" id="KW-0812">Transmembrane</keyword>
<feature type="transmembrane region" description="Helical" evidence="2">
    <location>
        <begin position="211"/>
        <end position="230"/>
    </location>
</feature>
<feature type="transmembrane region" description="Helical" evidence="2">
    <location>
        <begin position="30"/>
        <end position="53"/>
    </location>
</feature>
<dbReference type="AlphaFoldDB" id="A0A0S7WIK9"/>
<dbReference type="EMBL" id="LIZT01000033">
    <property type="protein sequence ID" value="KPJ49995.1"/>
    <property type="molecule type" value="Genomic_DNA"/>
</dbReference>
<evidence type="ECO:0000256" key="1">
    <source>
        <dbReference type="SAM" id="MobiDB-lite"/>
    </source>
</evidence>
<keyword evidence="2" id="KW-1133">Transmembrane helix</keyword>